<dbReference type="SUPFAM" id="SSF55550">
    <property type="entry name" value="SH2 domain"/>
    <property type="match status" value="1"/>
</dbReference>
<evidence type="ECO:0000313" key="3">
    <source>
        <dbReference type="EMBL" id="KAK5978432.1"/>
    </source>
</evidence>
<name>A0AAN8FPW0_TRICO</name>
<evidence type="ECO:0000259" key="2">
    <source>
        <dbReference type="PROSITE" id="PS50001"/>
    </source>
</evidence>
<feature type="domain" description="SH2" evidence="2">
    <location>
        <begin position="21"/>
        <end position="132"/>
    </location>
</feature>
<dbReference type="Gene3D" id="3.30.505.10">
    <property type="entry name" value="SH2 domain"/>
    <property type="match status" value="1"/>
</dbReference>
<gene>
    <name evidence="3" type="ORF">GCK32_002801</name>
</gene>
<accession>A0AAN8FPW0</accession>
<dbReference type="Pfam" id="PF00017">
    <property type="entry name" value="SH2"/>
    <property type="match status" value="1"/>
</dbReference>
<evidence type="ECO:0000313" key="4">
    <source>
        <dbReference type="Proteomes" id="UP001331761"/>
    </source>
</evidence>
<keyword evidence="4" id="KW-1185">Reference proteome</keyword>
<reference evidence="3 4" key="1">
    <citation type="submission" date="2019-10" db="EMBL/GenBank/DDBJ databases">
        <title>Assembly and Annotation for the nematode Trichostrongylus colubriformis.</title>
        <authorList>
            <person name="Martin J."/>
        </authorList>
    </citation>
    <scope>NUCLEOTIDE SEQUENCE [LARGE SCALE GENOMIC DNA]</scope>
    <source>
        <strain evidence="3">G859</strain>
        <tissue evidence="3">Whole worm</tissue>
    </source>
</reference>
<organism evidence="3 4">
    <name type="scientific">Trichostrongylus colubriformis</name>
    <name type="common">Black scour worm</name>
    <dbReference type="NCBI Taxonomy" id="6319"/>
    <lineage>
        <taxon>Eukaryota</taxon>
        <taxon>Metazoa</taxon>
        <taxon>Ecdysozoa</taxon>
        <taxon>Nematoda</taxon>
        <taxon>Chromadorea</taxon>
        <taxon>Rhabditida</taxon>
        <taxon>Rhabditina</taxon>
        <taxon>Rhabditomorpha</taxon>
        <taxon>Strongyloidea</taxon>
        <taxon>Trichostrongylidae</taxon>
        <taxon>Trichostrongylus</taxon>
    </lineage>
</organism>
<proteinExistence type="predicted"/>
<dbReference type="Proteomes" id="UP001331761">
    <property type="component" value="Unassembled WGS sequence"/>
</dbReference>
<evidence type="ECO:0000256" key="1">
    <source>
        <dbReference type="PROSITE-ProRule" id="PRU00191"/>
    </source>
</evidence>
<dbReference type="PROSITE" id="PS50001">
    <property type="entry name" value="SH2"/>
    <property type="match status" value="1"/>
</dbReference>
<dbReference type="InterPro" id="IPR036860">
    <property type="entry name" value="SH2_dom_sf"/>
</dbReference>
<dbReference type="EMBL" id="WIXE01009445">
    <property type="protein sequence ID" value="KAK5978432.1"/>
    <property type="molecule type" value="Genomic_DNA"/>
</dbReference>
<protein>
    <recommendedName>
        <fullName evidence="2">SH2 domain-containing protein</fullName>
    </recommendedName>
</protein>
<dbReference type="InterPro" id="IPR035849">
    <property type="entry name" value="Fes/Fps/Fer_SH2"/>
</dbReference>
<dbReference type="SMART" id="SM00252">
    <property type="entry name" value="SH2"/>
    <property type="match status" value="1"/>
</dbReference>
<sequence>MAEADAADINKIDPWLASQKFFHGFLSREDLPCLLQNHGDFLVRCNEADKTQPREIIVSVLCDPDGRCKTADQSGKLRATRNFVVQTAMSNKTRKYFFDSREKFESIEDLLTHHSETPLVVNQTEVLFKRAIRLGKWEFTPQQSHPSLSCYYKQPSNAGLWDSTRTSTAKETSLHEYYRAKTKFRLTN</sequence>
<comment type="caution">
    <text evidence="3">The sequence shown here is derived from an EMBL/GenBank/DDBJ whole genome shotgun (WGS) entry which is preliminary data.</text>
</comment>
<dbReference type="InterPro" id="IPR000980">
    <property type="entry name" value="SH2"/>
</dbReference>
<dbReference type="CDD" id="cd10361">
    <property type="entry name" value="SH2_Fps_family"/>
    <property type="match status" value="1"/>
</dbReference>
<dbReference type="AlphaFoldDB" id="A0AAN8FPW0"/>
<keyword evidence="1" id="KW-0727">SH2 domain</keyword>